<protein>
    <submittedName>
        <fullName evidence="1">Uncharacterized protein</fullName>
    </submittedName>
</protein>
<accession>A0A0J1IML4</accession>
<dbReference type="Proteomes" id="UP000036045">
    <property type="component" value="Unassembled WGS sequence"/>
</dbReference>
<dbReference type="RefSeq" id="WP_047941196.1">
    <property type="nucleotide sequence ID" value="NZ_LDPH01000004.1"/>
</dbReference>
<dbReference type="OrthoDB" id="2194466at2"/>
<keyword evidence="2" id="KW-1185">Reference proteome</keyword>
<sequence length="142" mass="16550">MKIAIKVSYLPAAVEFLYNLTLKGKQSRHRSRFVKAMQEKWKQVVEEEQDLLKEFAGVDENGEPRKKEDGSFDIKDVKGFKEQQKELFDEEFILEGGNATGYLKTVKEILFDFDGEVSGKDAEVYDYLYEVFENSDENKEEK</sequence>
<dbReference type="EMBL" id="LDPH01000004">
    <property type="protein sequence ID" value="KLV27221.1"/>
    <property type="molecule type" value="Genomic_DNA"/>
</dbReference>
<organism evidence="1 2">
    <name type="scientific">Niallia circulans</name>
    <name type="common">Bacillus circulans</name>
    <dbReference type="NCBI Taxonomy" id="1397"/>
    <lineage>
        <taxon>Bacteria</taxon>
        <taxon>Bacillati</taxon>
        <taxon>Bacillota</taxon>
        <taxon>Bacilli</taxon>
        <taxon>Bacillales</taxon>
        <taxon>Bacillaceae</taxon>
        <taxon>Niallia</taxon>
    </lineage>
</organism>
<proteinExistence type="predicted"/>
<reference evidence="1 2" key="1">
    <citation type="submission" date="2015-05" db="EMBL/GenBank/DDBJ databases">
        <title>Whole genome sequence and identification of bacterial endophytes from Costus igneus.</title>
        <authorList>
            <person name="Lee Y.P."/>
            <person name="Gan H.M."/>
            <person name="Eng W."/>
            <person name="Wheatley M.S."/>
            <person name="Caraballo A."/>
            <person name="Polter S."/>
            <person name="Savka M.A."/>
            <person name="Hudson A.O."/>
        </authorList>
    </citation>
    <scope>NUCLEOTIDE SEQUENCE [LARGE SCALE GENOMIC DNA]</scope>
    <source>
        <strain evidence="1 2">RIT379</strain>
    </source>
</reference>
<name>A0A0J1IML4_NIACI</name>
<evidence type="ECO:0000313" key="1">
    <source>
        <dbReference type="EMBL" id="KLV27221.1"/>
    </source>
</evidence>
<dbReference type="AlphaFoldDB" id="A0A0J1IML4"/>
<dbReference type="PATRIC" id="fig|1397.4.peg.4029"/>
<evidence type="ECO:0000313" key="2">
    <source>
        <dbReference type="Proteomes" id="UP000036045"/>
    </source>
</evidence>
<gene>
    <name evidence="1" type="ORF">ABW02_06775</name>
</gene>
<comment type="caution">
    <text evidence="1">The sequence shown here is derived from an EMBL/GenBank/DDBJ whole genome shotgun (WGS) entry which is preliminary data.</text>
</comment>